<organism evidence="2 3">
    <name type="scientific">Catenaria anguillulae PL171</name>
    <dbReference type="NCBI Taxonomy" id="765915"/>
    <lineage>
        <taxon>Eukaryota</taxon>
        <taxon>Fungi</taxon>
        <taxon>Fungi incertae sedis</taxon>
        <taxon>Blastocladiomycota</taxon>
        <taxon>Blastocladiomycetes</taxon>
        <taxon>Blastocladiales</taxon>
        <taxon>Catenariaceae</taxon>
        <taxon>Catenaria</taxon>
    </lineage>
</organism>
<protein>
    <submittedName>
        <fullName evidence="2">Uncharacterized protein</fullName>
    </submittedName>
</protein>
<dbReference type="EMBL" id="MCFL01000060">
    <property type="protein sequence ID" value="ORZ31412.1"/>
    <property type="molecule type" value="Genomic_DNA"/>
</dbReference>
<proteinExistence type="predicted"/>
<keyword evidence="3" id="KW-1185">Reference proteome</keyword>
<reference evidence="2 3" key="1">
    <citation type="submission" date="2016-07" db="EMBL/GenBank/DDBJ databases">
        <title>Pervasive Adenine N6-methylation of Active Genes in Fungi.</title>
        <authorList>
            <consortium name="DOE Joint Genome Institute"/>
            <person name="Mondo S.J."/>
            <person name="Dannebaum R.O."/>
            <person name="Kuo R.C."/>
            <person name="Labutti K."/>
            <person name="Haridas S."/>
            <person name="Kuo A."/>
            <person name="Salamov A."/>
            <person name="Ahrendt S.R."/>
            <person name="Lipzen A."/>
            <person name="Sullivan W."/>
            <person name="Andreopoulos W.B."/>
            <person name="Clum A."/>
            <person name="Lindquist E."/>
            <person name="Daum C."/>
            <person name="Ramamoorthy G.K."/>
            <person name="Gryganskyi A."/>
            <person name="Culley D."/>
            <person name="Magnuson J.K."/>
            <person name="James T.Y."/>
            <person name="O'Malley M.A."/>
            <person name="Stajich J.E."/>
            <person name="Spatafora J.W."/>
            <person name="Visel A."/>
            <person name="Grigoriev I.V."/>
        </authorList>
    </citation>
    <scope>NUCLEOTIDE SEQUENCE [LARGE SCALE GENOMIC DNA]</scope>
    <source>
        <strain evidence="2 3">PL171</strain>
    </source>
</reference>
<sequence>MLRFVRKCPVDFVYFSGSTFFFLLLSPYLTSQFSKQHFGRIYSESFSLTHNFFSSDVFGRVRFASRK</sequence>
<dbReference type="AlphaFoldDB" id="A0A1Y2HEB0"/>
<evidence type="ECO:0000313" key="3">
    <source>
        <dbReference type="Proteomes" id="UP000193411"/>
    </source>
</evidence>
<evidence type="ECO:0000313" key="2">
    <source>
        <dbReference type="EMBL" id="ORZ31412.1"/>
    </source>
</evidence>
<dbReference type="Proteomes" id="UP000193411">
    <property type="component" value="Unassembled WGS sequence"/>
</dbReference>
<accession>A0A1Y2HEB0</accession>
<evidence type="ECO:0000256" key="1">
    <source>
        <dbReference type="SAM" id="Phobius"/>
    </source>
</evidence>
<keyword evidence="1" id="KW-0472">Membrane</keyword>
<comment type="caution">
    <text evidence="2">The sequence shown here is derived from an EMBL/GenBank/DDBJ whole genome shotgun (WGS) entry which is preliminary data.</text>
</comment>
<keyword evidence="1" id="KW-1133">Transmembrane helix</keyword>
<keyword evidence="1" id="KW-0812">Transmembrane</keyword>
<gene>
    <name evidence="2" type="ORF">BCR44DRAFT_1442265</name>
</gene>
<name>A0A1Y2HEB0_9FUNG</name>
<feature type="transmembrane region" description="Helical" evidence="1">
    <location>
        <begin position="12"/>
        <end position="30"/>
    </location>
</feature>